<feature type="region of interest" description="Disordered" evidence="1">
    <location>
        <begin position="835"/>
        <end position="856"/>
    </location>
</feature>
<evidence type="ECO:0000313" key="4">
    <source>
        <dbReference type="EMBL" id="MFD2189090.1"/>
    </source>
</evidence>
<keyword evidence="2" id="KW-1133">Transmembrane helix</keyword>
<dbReference type="Proteomes" id="UP001597344">
    <property type="component" value="Unassembled WGS sequence"/>
</dbReference>
<dbReference type="Pfam" id="PF05170">
    <property type="entry name" value="AsmA"/>
    <property type="match status" value="1"/>
</dbReference>
<feature type="domain" description="AsmA" evidence="3">
    <location>
        <begin position="1"/>
        <end position="232"/>
    </location>
</feature>
<evidence type="ECO:0000256" key="1">
    <source>
        <dbReference type="SAM" id="MobiDB-lite"/>
    </source>
</evidence>
<dbReference type="PANTHER" id="PTHR30441">
    <property type="entry name" value="DUF748 DOMAIN-CONTAINING PROTEIN"/>
    <property type="match status" value="1"/>
</dbReference>
<protein>
    <submittedName>
        <fullName evidence="4">AsmA-like C-terminal region-containing protein</fullName>
    </submittedName>
</protein>
<dbReference type="InterPro" id="IPR007844">
    <property type="entry name" value="AsmA"/>
</dbReference>
<dbReference type="EMBL" id="JBHUHY010000034">
    <property type="protein sequence ID" value="MFD2189090.1"/>
    <property type="molecule type" value="Genomic_DNA"/>
</dbReference>
<dbReference type="RefSeq" id="WP_378322127.1">
    <property type="nucleotide sequence ID" value="NZ_JBHUHY010000034.1"/>
</dbReference>
<organism evidence="4 5">
    <name type="scientific">Aquimarina celericrescens</name>
    <dbReference type="NCBI Taxonomy" id="1964542"/>
    <lineage>
        <taxon>Bacteria</taxon>
        <taxon>Pseudomonadati</taxon>
        <taxon>Bacteroidota</taxon>
        <taxon>Flavobacteriia</taxon>
        <taxon>Flavobacteriales</taxon>
        <taxon>Flavobacteriaceae</taxon>
        <taxon>Aquimarina</taxon>
    </lineage>
</organism>
<dbReference type="PANTHER" id="PTHR30441:SF8">
    <property type="entry name" value="DUF748 DOMAIN-CONTAINING PROTEIN"/>
    <property type="match status" value="1"/>
</dbReference>
<keyword evidence="2" id="KW-0812">Transmembrane</keyword>
<feature type="compositionally biased region" description="Basic and acidic residues" evidence="1">
    <location>
        <begin position="840"/>
        <end position="856"/>
    </location>
</feature>
<keyword evidence="5" id="KW-1185">Reference proteome</keyword>
<comment type="caution">
    <text evidence="4">The sequence shown here is derived from an EMBL/GenBank/DDBJ whole genome shotgun (WGS) entry which is preliminary data.</text>
</comment>
<reference evidence="5" key="1">
    <citation type="journal article" date="2019" name="Int. J. Syst. Evol. Microbiol.">
        <title>The Global Catalogue of Microorganisms (GCM) 10K type strain sequencing project: providing services to taxonomists for standard genome sequencing and annotation.</title>
        <authorList>
            <consortium name="The Broad Institute Genomics Platform"/>
            <consortium name="The Broad Institute Genome Sequencing Center for Infectious Disease"/>
            <person name="Wu L."/>
            <person name="Ma J."/>
        </authorList>
    </citation>
    <scope>NUCLEOTIDE SEQUENCE [LARGE SCALE GENOMIC DNA]</scope>
    <source>
        <strain evidence="5">DT92</strain>
    </source>
</reference>
<feature type="transmembrane region" description="Helical" evidence="2">
    <location>
        <begin position="7"/>
        <end position="26"/>
    </location>
</feature>
<sequence>MKKALKILGIVLLILIIAIISIPFLFKGTIQDKIRYLVNEHVNAKVDFANIDVSLLRSFPQASVIIEDLSIINYEPFEGDTLASSKKIILNMSVNELFKDASEAISVQKIIINEANVVIKTDSLGNSNFDIANKQEDTVQEAPVEEESGDFTFSLEHYEINDSKILYQDDISKTVLEMTHLNHSGDGSVSGDKVILDTHTDAEASFGFDDTKYLNKNKLRLDAEIELDLKNQKYVFKENKALINRLPLEFTGFVQLFDEYTDIDLSFKTPTSDFKNFLAIIPETYAKNLDGVQTSGDFSILGVIKGKTDETHIPTLDIAIKSNNASFKYPDLPKGVSNILIDVLIKNKTGIADDTYINIDNLNFRIGEDNFAARGTLKNLTKNLLVDMMLKGKLNLDNLDKAYPLELEQKLNGIVTLDLRTNFDMQSLEKEQYQNVKSTGSARINDFTYASTELPNEINVSSANVSFKPGTISLDQMQATTGKSDIAATGTITNLMGFLFAKQDLKGNFDVTSTIFSVNDFMIAETESEASKKEEKTSNTTSTKDETMRIPSFLDATLNFDTKKVVYDNLQLQNTKGTVKIKDETAYLENVSSNIFDGGLAFNGSVSTKSKVPTFDMALDLSQIDIVQSFNNLELIKGLAPIARALTGNLTTQINLNGNLNEDLTPVLTSLKGKALAEILNAQVSTTKTPLLSKLDSQLNFIELDKLDLKDIKTNLSFDDGKINVKPFDFEVKGIKITAGGSHSFDQSMNYNVSLDIPAKYLGSETSGLISQLSEQEANTMKVALPIGITGNFTNPKVDLELGSAVKDLTQQIVSKQKDKAKDKVKDKGKEILSGLLGSNDKKGDSIKTSKSDTEETLKSTAKNIIGGFLGKKKKKDSTKTKN</sequence>
<evidence type="ECO:0000256" key="2">
    <source>
        <dbReference type="SAM" id="Phobius"/>
    </source>
</evidence>
<evidence type="ECO:0000259" key="3">
    <source>
        <dbReference type="Pfam" id="PF05170"/>
    </source>
</evidence>
<keyword evidence="2" id="KW-0472">Membrane</keyword>
<evidence type="ECO:0000313" key="5">
    <source>
        <dbReference type="Proteomes" id="UP001597344"/>
    </source>
</evidence>
<proteinExistence type="predicted"/>
<accession>A0ABW5B3B5</accession>
<name>A0ABW5B3B5_9FLAO</name>
<dbReference type="InterPro" id="IPR052894">
    <property type="entry name" value="AsmA-related"/>
</dbReference>
<gene>
    <name evidence="4" type="ORF">ACFSJT_19970</name>
</gene>